<evidence type="ECO:0000259" key="6">
    <source>
        <dbReference type="Pfam" id="PF25150"/>
    </source>
</evidence>
<dbReference type="RefSeq" id="XP_025837517.1">
    <property type="nucleotide sequence ID" value="XM_025981732.1"/>
</dbReference>
<protein>
    <recommendedName>
        <fullName evidence="3">tRNA (32-2'-O)-methyltransferase regulator THADA</fullName>
    </recommendedName>
</protein>
<evidence type="ECO:0000259" key="7">
    <source>
        <dbReference type="Pfam" id="PF25151"/>
    </source>
</evidence>
<dbReference type="InterPro" id="IPR011989">
    <property type="entry name" value="ARM-like"/>
</dbReference>
<evidence type="ECO:0000313" key="8">
    <source>
        <dbReference type="Proteomes" id="UP000192223"/>
    </source>
</evidence>
<accession>A0A7F5RNB9</accession>
<dbReference type="InterPro" id="IPR056842">
    <property type="entry name" value="THADA-like_TPR_C"/>
</dbReference>
<keyword evidence="2" id="KW-0819">tRNA processing</keyword>
<evidence type="ECO:0000256" key="3">
    <source>
        <dbReference type="ARBA" id="ARBA00035698"/>
    </source>
</evidence>
<feature type="domain" description="tRNA (32-2'-O)-methyltransferase regulator THADA-like TPR repeats region" evidence="6">
    <location>
        <begin position="466"/>
        <end position="718"/>
    </location>
</feature>
<evidence type="ECO:0000313" key="9">
    <source>
        <dbReference type="RefSeq" id="XP_025837517.1"/>
    </source>
</evidence>
<evidence type="ECO:0000259" key="5">
    <source>
        <dbReference type="Pfam" id="PF10350"/>
    </source>
</evidence>
<keyword evidence="4" id="KW-0175">Coiled coil</keyword>
<sequence length="1763" mass="202822">MKIFAADVNLSDEFVKINDLFNASCDIKAQQDCLVKLDDHFKHDASLAYRTEAGNLLAKIYLLTPLKHPLRKTLLRMFDKTTCIDLNEPLCLYLTIQVKQICDNLFQDLNAINNIINSLYVVVENENILIHDVTEDVFVFLKYIINDLYCRTQGNSNLPNLLPEQVNNYLQHFIRITLALCQKYEPSQDNSCEFLMLSFKICMHPNVTFDTRANCGHIMLIVCKNVTETLFTKEMNKNDIWKEFITLLNNQHSYLKDYLEFDRYESNNVEVTEIFVVCIMLGILKTVPLEILQAHTINNYPVITYFFNELLNSVKRFTCKPTQILEITQAMLLMSNSVHYLGQEELKLVLEDALPFVFSHLNHYMNTIRSNTTAIFINFIKCAKQRDLIGLIIDEAFKLQNSENSFYQVLEVLSKEISCSMFIKKHLSFPKFLLSNLIKTDLANEICACFKNLANLHFHEESRENWVECWISALITFLGNCPEECNKYCHDLFIELFKIDQTVIKTFLLNQKGSENEIIIYLACLLHLRNHGIPLQTTEIYGVNSNETVLWRSLVNYELLEALKFHHNDIIRVSVLALVVESHKSTETFTQWELDFLISYFQKNTSVLSANTRQQIMALGRKMFARYNESMKVLKRNEAQLKNKLKGKEQLALKLNLKSTLDCLESYEKFWFNLFSQVLSIGLHSGANYSRRFCCLELLILSSKVVDDKKWISAWHKENVQHLKGIIETDTYETNKEKAVILSQKIGSDRMGLNVKTEAAIYFKNVVSNLTSLKPADTLSGSYMFDVILESSHVTGIIKENMKNGSENEDKVYMAISFILENIFEAIDFAKNNLKKAAETKPLHGLFLALRHLMKHMVTRDLAEPIYRDILDKCVKACFMVLPIIFQVVCNSSPEGYIPEDSFSKEDETCTAQMLLVYTWRAAKETSLFLGEIALNLPICDSDESPNDGVISVDLMQRIGDFFVDFLMTVKHRGAFEQGYIGFTNYCKRLWRLRNYKLRRLPEMYLTKIMSSLQGKFEHINACATRRSAGLPFMVQAVLTTEPKLEGRLFNQTMKTLLSLAKNEGDDNVEQKVHSLNILKALYKHNQLGEAVTPYVAQGVMIAIRGLSNSSWSIRNSATLLFSSLMTRMFGVSRNKKSISSKNKLTGHVFFMRYPLLYDFLLKQLKNRSKDENCPSLYGILLIFGHLYPGNRNNDSEYKLSVFLPYVEACLSNSVYQTRDLAAAASVAIISTQDRDGYVWNILKKLPRIKTENNRHGLLLQLRYFLENVNVIQKSDLDCFVFLFQYLEENGSDLSKALYLEILFEILKKISDSESYDNSYLKNVFSSFLWSKVHRKGARVLSTSSLKYKIYNGALSLLYSSYVAADPKLLIRQLFSYLIGDDQDLKTFSLKIINFISESNGSNLCRTEKDLAKQCVKLLPIELIDEMNDLIKRTLKIYLLYAFRYLNEMEDADFLVSYFTALRRHVFLLNEVFNSPNDVMEHLLKLCKECKDDLVISSLLAVIVEYLGSLEQKSKLNITKLLNFLECCASPDASTVLKLSVCDFFLDNKCLFYQKDPLLSGSDLIKCWYMVTTLTEDDDSMVRNRISHLAAVPFSCESIPIILPKYNLETIQSAKEKILDHAFLILPDLPLLSYLLTLIFRNSESDVTEDCETSDVFDKGLSNIHSEILLTSYQARNMLKKLLLCKEQAIKNSGELLNVISKLSVAFDDAIISREIKNHSYYVSKTFTRILGENNNNFLNKCQAVIENLENSNLKEFFGFIMS</sequence>
<dbReference type="InParanoid" id="A0A7F5RNB9"/>
<dbReference type="SUPFAM" id="SSF48371">
    <property type="entry name" value="ARM repeat"/>
    <property type="match status" value="1"/>
</dbReference>
<dbReference type="Proteomes" id="UP000192223">
    <property type="component" value="Unplaced"/>
</dbReference>
<comment type="similarity">
    <text evidence="1">Belongs to the THADA family.</text>
</comment>
<dbReference type="OrthoDB" id="73997at2759"/>
<feature type="coiled-coil region" evidence="4">
    <location>
        <begin position="624"/>
        <end position="651"/>
    </location>
</feature>
<dbReference type="InterPro" id="IPR019442">
    <property type="entry name" value="THADA/TRM732_DUF2428"/>
</dbReference>
<keyword evidence="8" id="KW-1185">Reference proteome</keyword>
<reference evidence="9" key="1">
    <citation type="submission" date="2025-08" db="UniProtKB">
        <authorList>
            <consortium name="RefSeq"/>
        </authorList>
    </citation>
    <scope>IDENTIFICATION</scope>
    <source>
        <tissue evidence="9">Entire body</tissue>
    </source>
</reference>
<dbReference type="PANTHER" id="PTHR14387">
    <property type="entry name" value="THADA/DEATH RECEPTOR INTERACTING PROTEIN"/>
    <property type="match status" value="1"/>
</dbReference>
<dbReference type="InterPro" id="IPR051954">
    <property type="entry name" value="tRNA_methyltransferase_THADA"/>
</dbReference>
<dbReference type="Pfam" id="PF25150">
    <property type="entry name" value="TPR_Trm732"/>
    <property type="match status" value="1"/>
</dbReference>
<feature type="domain" description="DUF2428" evidence="5">
    <location>
        <begin position="870"/>
        <end position="1113"/>
    </location>
</feature>
<dbReference type="GO" id="GO:0005829">
    <property type="term" value="C:cytosol"/>
    <property type="evidence" value="ECO:0007669"/>
    <property type="project" value="TreeGrafter"/>
</dbReference>
<proteinExistence type="inferred from homology"/>
<dbReference type="Gene3D" id="1.25.10.10">
    <property type="entry name" value="Leucine-rich Repeat Variant"/>
    <property type="match status" value="1"/>
</dbReference>
<name>A0A7F5RNB9_AGRPL</name>
<evidence type="ECO:0000256" key="4">
    <source>
        <dbReference type="SAM" id="Coils"/>
    </source>
</evidence>
<dbReference type="InterPro" id="IPR056843">
    <property type="entry name" value="THADA-like_TPR"/>
</dbReference>
<evidence type="ECO:0000256" key="2">
    <source>
        <dbReference type="ARBA" id="ARBA00022694"/>
    </source>
</evidence>
<dbReference type="GeneID" id="108738998"/>
<evidence type="ECO:0000256" key="1">
    <source>
        <dbReference type="ARBA" id="ARBA00010409"/>
    </source>
</evidence>
<dbReference type="CTD" id="63892"/>
<dbReference type="Pfam" id="PF10350">
    <property type="entry name" value="DUF2428"/>
    <property type="match status" value="1"/>
</dbReference>
<dbReference type="PANTHER" id="PTHR14387:SF7">
    <property type="entry name" value="THYROID ADENOMA-ASSOCIATED PROTEIN"/>
    <property type="match status" value="1"/>
</dbReference>
<feature type="domain" description="tRNA (32-2'-O)-methyltransferase regulator THADA-like C-terminal TPR repeats region" evidence="7">
    <location>
        <begin position="1115"/>
        <end position="1264"/>
    </location>
</feature>
<dbReference type="Pfam" id="PF25151">
    <property type="entry name" value="TPR_Trm732_C"/>
    <property type="match status" value="1"/>
</dbReference>
<organism evidence="8 9">
    <name type="scientific">Agrilus planipennis</name>
    <name type="common">Emerald ash borer</name>
    <name type="synonym">Agrilus marcopoli</name>
    <dbReference type="NCBI Taxonomy" id="224129"/>
    <lineage>
        <taxon>Eukaryota</taxon>
        <taxon>Metazoa</taxon>
        <taxon>Ecdysozoa</taxon>
        <taxon>Arthropoda</taxon>
        <taxon>Hexapoda</taxon>
        <taxon>Insecta</taxon>
        <taxon>Pterygota</taxon>
        <taxon>Neoptera</taxon>
        <taxon>Endopterygota</taxon>
        <taxon>Coleoptera</taxon>
        <taxon>Polyphaga</taxon>
        <taxon>Elateriformia</taxon>
        <taxon>Buprestoidea</taxon>
        <taxon>Buprestidae</taxon>
        <taxon>Agrilinae</taxon>
        <taxon>Agrilus</taxon>
    </lineage>
</organism>
<dbReference type="GO" id="GO:0030488">
    <property type="term" value="P:tRNA methylation"/>
    <property type="evidence" value="ECO:0007669"/>
    <property type="project" value="TreeGrafter"/>
</dbReference>
<dbReference type="FunCoup" id="A0A7F5RNB9">
    <property type="interactions" value="30"/>
</dbReference>
<gene>
    <name evidence="9" type="primary">LOC108738998</name>
</gene>
<dbReference type="InterPro" id="IPR016024">
    <property type="entry name" value="ARM-type_fold"/>
</dbReference>